<proteinExistence type="predicted"/>
<reference evidence="2" key="2">
    <citation type="journal article" date="2015" name="Data Brief">
        <title>Shoot transcriptome of the giant reed, Arundo donax.</title>
        <authorList>
            <person name="Barrero R.A."/>
            <person name="Guerrero F.D."/>
            <person name="Moolhuijzen P."/>
            <person name="Goolsby J.A."/>
            <person name="Tidwell J."/>
            <person name="Bellgard S.E."/>
            <person name="Bellgard M.I."/>
        </authorList>
    </citation>
    <scope>NUCLEOTIDE SEQUENCE</scope>
    <source>
        <tissue evidence="2">Shoot tissue taken approximately 20 cm above the soil surface</tissue>
    </source>
</reference>
<evidence type="ECO:0000256" key="1">
    <source>
        <dbReference type="SAM" id="MobiDB-lite"/>
    </source>
</evidence>
<reference evidence="2" key="1">
    <citation type="submission" date="2014-09" db="EMBL/GenBank/DDBJ databases">
        <authorList>
            <person name="Magalhaes I.L.F."/>
            <person name="Oliveira U."/>
            <person name="Santos F.R."/>
            <person name="Vidigal T.H.D.A."/>
            <person name="Brescovit A.D."/>
            <person name="Santos A.J."/>
        </authorList>
    </citation>
    <scope>NUCLEOTIDE SEQUENCE</scope>
    <source>
        <tissue evidence="2">Shoot tissue taken approximately 20 cm above the soil surface</tissue>
    </source>
</reference>
<evidence type="ECO:0000313" key="2">
    <source>
        <dbReference type="EMBL" id="JAD55879.1"/>
    </source>
</evidence>
<organism evidence="2">
    <name type="scientific">Arundo donax</name>
    <name type="common">Giant reed</name>
    <name type="synonym">Donax arundinaceus</name>
    <dbReference type="NCBI Taxonomy" id="35708"/>
    <lineage>
        <taxon>Eukaryota</taxon>
        <taxon>Viridiplantae</taxon>
        <taxon>Streptophyta</taxon>
        <taxon>Embryophyta</taxon>
        <taxon>Tracheophyta</taxon>
        <taxon>Spermatophyta</taxon>
        <taxon>Magnoliopsida</taxon>
        <taxon>Liliopsida</taxon>
        <taxon>Poales</taxon>
        <taxon>Poaceae</taxon>
        <taxon>PACMAD clade</taxon>
        <taxon>Arundinoideae</taxon>
        <taxon>Arundineae</taxon>
        <taxon>Arundo</taxon>
    </lineage>
</organism>
<name>A0A0A9AVV1_ARUDO</name>
<feature type="compositionally biased region" description="Polar residues" evidence="1">
    <location>
        <begin position="19"/>
        <end position="30"/>
    </location>
</feature>
<sequence length="39" mass="4351">MRQNPEPSAQDNPRFFGSYSYSTPSGSLIQNKLMDGKSN</sequence>
<protein>
    <submittedName>
        <fullName evidence="2">Uncharacterized protein</fullName>
    </submittedName>
</protein>
<accession>A0A0A9AVV1</accession>
<dbReference type="AlphaFoldDB" id="A0A0A9AVV1"/>
<feature type="compositionally biased region" description="Polar residues" evidence="1">
    <location>
        <begin position="1"/>
        <end position="11"/>
    </location>
</feature>
<dbReference type="EMBL" id="GBRH01242016">
    <property type="protein sequence ID" value="JAD55879.1"/>
    <property type="molecule type" value="Transcribed_RNA"/>
</dbReference>
<feature type="region of interest" description="Disordered" evidence="1">
    <location>
        <begin position="1"/>
        <end position="39"/>
    </location>
</feature>